<feature type="region of interest" description="Disordered" evidence="1">
    <location>
        <begin position="157"/>
        <end position="177"/>
    </location>
</feature>
<organism evidence="2 3">
    <name type="scientific">Nonomuraea fuscirosea</name>
    <dbReference type="NCBI Taxonomy" id="1291556"/>
    <lineage>
        <taxon>Bacteria</taxon>
        <taxon>Bacillati</taxon>
        <taxon>Actinomycetota</taxon>
        <taxon>Actinomycetes</taxon>
        <taxon>Streptosporangiales</taxon>
        <taxon>Streptosporangiaceae</taxon>
        <taxon>Nonomuraea</taxon>
    </lineage>
</organism>
<dbReference type="Proteomes" id="UP000238312">
    <property type="component" value="Unassembled WGS sequence"/>
</dbReference>
<evidence type="ECO:0008006" key="4">
    <source>
        <dbReference type="Google" id="ProtNLM"/>
    </source>
</evidence>
<comment type="caution">
    <text evidence="2">The sequence shown here is derived from an EMBL/GenBank/DDBJ whole genome shotgun (WGS) entry which is preliminary data.</text>
</comment>
<reference evidence="2 3" key="1">
    <citation type="submission" date="2018-03" db="EMBL/GenBank/DDBJ databases">
        <title>Genomic Encyclopedia of Type Strains, Phase III (KMG-III): the genomes of soil and plant-associated and newly described type strains.</title>
        <authorList>
            <person name="Whitman W."/>
        </authorList>
    </citation>
    <scope>NUCLEOTIDE SEQUENCE [LARGE SCALE GENOMIC DNA]</scope>
    <source>
        <strain evidence="2 3">CGMCC 4.7104</strain>
    </source>
</reference>
<dbReference type="EMBL" id="PVNG01000009">
    <property type="protein sequence ID" value="PRX64222.1"/>
    <property type="molecule type" value="Genomic_DNA"/>
</dbReference>
<proteinExistence type="predicted"/>
<keyword evidence="3" id="KW-1185">Reference proteome</keyword>
<feature type="region of interest" description="Disordered" evidence="1">
    <location>
        <begin position="1"/>
        <end position="20"/>
    </location>
</feature>
<evidence type="ECO:0000313" key="3">
    <source>
        <dbReference type="Proteomes" id="UP000238312"/>
    </source>
</evidence>
<accession>A0A2T0MY94</accession>
<evidence type="ECO:0000256" key="1">
    <source>
        <dbReference type="SAM" id="MobiDB-lite"/>
    </source>
</evidence>
<gene>
    <name evidence="2" type="ORF">B0I32_109150</name>
</gene>
<sequence length="177" mass="18021">MLDSSRPRDVRDAVPAGTGRSTGIARRRCRAGAVLSLAVASALMLTGCSGDASGGPGLAAGAAAGAKVSRTYSIEQLAAAVGCTPTITLKALDYRQGECTSDGIPYVFLDFATGEGQREWLDYAGMYGGLYLSGDRWALSAKSLAFMQELSGKLGGTVEEKGGHSGHGGAALPSSTK</sequence>
<feature type="compositionally biased region" description="Basic and acidic residues" evidence="1">
    <location>
        <begin position="1"/>
        <end position="12"/>
    </location>
</feature>
<name>A0A2T0MY94_9ACTN</name>
<evidence type="ECO:0000313" key="2">
    <source>
        <dbReference type="EMBL" id="PRX64222.1"/>
    </source>
</evidence>
<dbReference type="AlphaFoldDB" id="A0A2T0MY94"/>
<protein>
    <recommendedName>
        <fullName evidence="4">Lipoprotein</fullName>
    </recommendedName>
</protein>